<protein>
    <submittedName>
        <fullName evidence="1">Uncharacterized protein</fullName>
    </submittedName>
</protein>
<evidence type="ECO:0000313" key="2">
    <source>
        <dbReference type="Proteomes" id="UP001732700"/>
    </source>
</evidence>
<accession>A0ACD5V6W0</accession>
<reference evidence="1" key="1">
    <citation type="submission" date="2021-05" db="EMBL/GenBank/DDBJ databases">
        <authorList>
            <person name="Scholz U."/>
            <person name="Mascher M."/>
            <person name="Fiebig A."/>
        </authorList>
    </citation>
    <scope>NUCLEOTIDE SEQUENCE [LARGE SCALE GENOMIC DNA]</scope>
</reference>
<name>A0ACD5V6W0_AVESA</name>
<dbReference type="EnsemblPlants" id="AVESA.00010b.r2.2DG0390920.1">
    <property type="protein sequence ID" value="AVESA.00010b.r2.2DG0390920.1.CDS"/>
    <property type="gene ID" value="AVESA.00010b.r2.2DG0390920"/>
</dbReference>
<reference evidence="1" key="2">
    <citation type="submission" date="2025-09" db="UniProtKB">
        <authorList>
            <consortium name="EnsemblPlants"/>
        </authorList>
    </citation>
    <scope>IDENTIFICATION</scope>
</reference>
<organism evidence="1 2">
    <name type="scientific">Avena sativa</name>
    <name type="common">Oat</name>
    <dbReference type="NCBI Taxonomy" id="4498"/>
    <lineage>
        <taxon>Eukaryota</taxon>
        <taxon>Viridiplantae</taxon>
        <taxon>Streptophyta</taxon>
        <taxon>Embryophyta</taxon>
        <taxon>Tracheophyta</taxon>
        <taxon>Spermatophyta</taxon>
        <taxon>Magnoliopsida</taxon>
        <taxon>Liliopsida</taxon>
        <taxon>Poales</taxon>
        <taxon>Poaceae</taxon>
        <taxon>BOP clade</taxon>
        <taxon>Pooideae</taxon>
        <taxon>Poodae</taxon>
        <taxon>Poeae</taxon>
        <taxon>Poeae Chloroplast Group 1 (Aveneae type)</taxon>
        <taxon>Aveninae</taxon>
        <taxon>Avena</taxon>
    </lineage>
</organism>
<keyword evidence="2" id="KW-1185">Reference proteome</keyword>
<dbReference type="Proteomes" id="UP001732700">
    <property type="component" value="Chromosome 2D"/>
</dbReference>
<evidence type="ECO:0000313" key="1">
    <source>
        <dbReference type="EnsemblPlants" id="AVESA.00010b.r2.2DG0390920.1.CDS"/>
    </source>
</evidence>
<proteinExistence type="predicted"/>
<sequence>MPPLRCFGSLVAGRLYSRRTCAGPARRLIIHQSRNLADDVGRSGFSGSLPMGVKFAAGIITAVTLSCALVGRMLDFTEEPPSSGWLTNKDAATLEEVIAEEGDAAKEAVMKPMFEEWMVKYGRRYEREEEKAMRYREFKRHFKNAEKANALGTGKPCFGLNNLSDLTKAESRSRCGCHEPLPVEVLFVLRCGDMCRRAVKRWSQRRGDQGGVE</sequence>